<dbReference type="EMBL" id="AP021861">
    <property type="protein sequence ID" value="BBO34602.1"/>
    <property type="molecule type" value="Genomic_DNA"/>
</dbReference>
<sequence length="37" mass="3999">MRRLSDVKFDLAYVMGEVVCGSGGLSAALRPTLNSKR</sequence>
<evidence type="ECO:0000313" key="2">
    <source>
        <dbReference type="Proteomes" id="UP000326837"/>
    </source>
</evidence>
<dbReference type="KEGG" id="lpav:PLANPX_4214"/>
<evidence type="ECO:0000313" key="1">
    <source>
        <dbReference type="EMBL" id="BBO34602.1"/>
    </source>
</evidence>
<reference evidence="2" key="1">
    <citation type="submission" date="2019-10" db="EMBL/GenBank/DDBJ databases">
        <title>Lacipirellula parvula gen. nov., sp. nov., representing a lineage of planctomycetes widespread in freshwater anoxic habitats, and description of the family Lacipirellulaceae.</title>
        <authorList>
            <person name="Dedysh S.N."/>
            <person name="Kulichevskaya I.S."/>
            <person name="Beletsky A.V."/>
            <person name="Rakitin A.L."/>
            <person name="Mardanov A.V."/>
            <person name="Ivanova A.A."/>
            <person name="Saltykova V.X."/>
            <person name="Rijpstra W.I.C."/>
            <person name="Sinninghe Damste J.S."/>
            <person name="Ravin N.V."/>
        </authorList>
    </citation>
    <scope>NUCLEOTIDE SEQUENCE [LARGE SCALE GENOMIC DNA]</scope>
    <source>
        <strain evidence="2">PX69</strain>
    </source>
</reference>
<organism evidence="1 2">
    <name type="scientific">Lacipirellula parvula</name>
    <dbReference type="NCBI Taxonomy" id="2650471"/>
    <lineage>
        <taxon>Bacteria</taxon>
        <taxon>Pseudomonadati</taxon>
        <taxon>Planctomycetota</taxon>
        <taxon>Planctomycetia</taxon>
        <taxon>Pirellulales</taxon>
        <taxon>Lacipirellulaceae</taxon>
        <taxon>Lacipirellula</taxon>
    </lineage>
</organism>
<proteinExistence type="predicted"/>
<accession>A0A5K7XF25</accession>
<gene>
    <name evidence="1" type="ORF">PLANPX_4214</name>
</gene>
<name>A0A5K7XF25_9BACT</name>
<dbReference type="Proteomes" id="UP000326837">
    <property type="component" value="Chromosome"/>
</dbReference>
<keyword evidence="2" id="KW-1185">Reference proteome</keyword>
<protein>
    <submittedName>
        <fullName evidence="1">Uncharacterized protein</fullName>
    </submittedName>
</protein>
<dbReference type="AlphaFoldDB" id="A0A5K7XF25"/>